<sequence>MNQLSPSFRCSCCKVLAFVFFEFAAKPDLFQIQEQHLHLVQSMVAWNCHLCKHELLLFDLKSFGLQKIRLEKLGLEPCLVTNGFMLQMVTAGNKTESFSITRILVTTSKLKKLIKLEIIKKKQAEVEAKKKTIHIILIAKNLVRKMFGNPCIVIDSVHSLNMSKYRSISWFRIFENYNLNFLLIVTADEINRHVVETVEFVIRNSTKFKLALDNDRSILEYSGK</sequence>
<gene>
    <name evidence="1" type="ORF">BpHYR1_025498</name>
</gene>
<keyword evidence="2" id="KW-1185">Reference proteome</keyword>
<dbReference type="AlphaFoldDB" id="A0A3M7PID8"/>
<comment type="caution">
    <text evidence="1">The sequence shown here is derived from an EMBL/GenBank/DDBJ whole genome shotgun (WGS) entry which is preliminary data.</text>
</comment>
<dbReference type="EMBL" id="REGN01010494">
    <property type="protein sequence ID" value="RMZ98911.1"/>
    <property type="molecule type" value="Genomic_DNA"/>
</dbReference>
<evidence type="ECO:0000313" key="2">
    <source>
        <dbReference type="Proteomes" id="UP000276133"/>
    </source>
</evidence>
<dbReference type="Proteomes" id="UP000276133">
    <property type="component" value="Unassembled WGS sequence"/>
</dbReference>
<proteinExistence type="predicted"/>
<organism evidence="1 2">
    <name type="scientific">Brachionus plicatilis</name>
    <name type="common">Marine rotifer</name>
    <name type="synonym">Brachionus muelleri</name>
    <dbReference type="NCBI Taxonomy" id="10195"/>
    <lineage>
        <taxon>Eukaryota</taxon>
        <taxon>Metazoa</taxon>
        <taxon>Spiralia</taxon>
        <taxon>Gnathifera</taxon>
        <taxon>Rotifera</taxon>
        <taxon>Eurotatoria</taxon>
        <taxon>Monogononta</taxon>
        <taxon>Pseudotrocha</taxon>
        <taxon>Ploima</taxon>
        <taxon>Brachionidae</taxon>
        <taxon>Brachionus</taxon>
    </lineage>
</organism>
<protein>
    <submittedName>
        <fullName evidence="1">Uncharacterized protein</fullName>
    </submittedName>
</protein>
<reference evidence="1 2" key="1">
    <citation type="journal article" date="2018" name="Sci. Rep.">
        <title>Genomic signatures of local adaptation to the degree of environmental predictability in rotifers.</title>
        <authorList>
            <person name="Franch-Gras L."/>
            <person name="Hahn C."/>
            <person name="Garcia-Roger E.M."/>
            <person name="Carmona M.J."/>
            <person name="Serra M."/>
            <person name="Gomez A."/>
        </authorList>
    </citation>
    <scope>NUCLEOTIDE SEQUENCE [LARGE SCALE GENOMIC DNA]</scope>
    <source>
        <strain evidence="1">HYR1</strain>
    </source>
</reference>
<name>A0A3M7PID8_BRAPC</name>
<evidence type="ECO:0000313" key="1">
    <source>
        <dbReference type="EMBL" id="RMZ98911.1"/>
    </source>
</evidence>
<accession>A0A3M7PID8</accession>